<reference evidence="2" key="2">
    <citation type="submission" date="2025-08" db="UniProtKB">
        <authorList>
            <consortium name="RefSeq"/>
        </authorList>
    </citation>
    <scope>IDENTIFICATION</scope>
</reference>
<evidence type="ECO:0000313" key="2">
    <source>
        <dbReference type="RefSeq" id="XP_017973310.1"/>
    </source>
</evidence>
<sequence>MTNVLQKLYQGLATAKDIIHNLQEMFGEQNRSAQQAAIKGLRSTKMVESSPVWEHVSMMISFINVPEMLGVEMDVETKVDVILFSIPKSFNQLVLNYYMNKMVVTPSKLLNMLQVAENLIKKEKPTVILIEEASGYFDTFHICNMLQGLRENPK</sequence>
<dbReference type="KEGG" id="tcc:108661391"/>
<proteinExistence type="predicted"/>
<gene>
    <name evidence="2" type="primary">LOC108661391</name>
</gene>
<evidence type="ECO:0000313" key="1">
    <source>
        <dbReference type="Proteomes" id="UP000694886"/>
    </source>
</evidence>
<organism evidence="1 2">
    <name type="scientific">Theobroma cacao</name>
    <name type="common">Cacao</name>
    <name type="synonym">Cocoa</name>
    <dbReference type="NCBI Taxonomy" id="3641"/>
    <lineage>
        <taxon>Eukaryota</taxon>
        <taxon>Viridiplantae</taxon>
        <taxon>Streptophyta</taxon>
        <taxon>Embryophyta</taxon>
        <taxon>Tracheophyta</taxon>
        <taxon>Spermatophyta</taxon>
        <taxon>Magnoliopsida</taxon>
        <taxon>eudicotyledons</taxon>
        <taxon>Gunneridae</taxon>
        <taxon>Pentapetalae</taxon>
        <taxon>rosids</taxon>
        <taxon>malvids</taxon>
        <taxon>Malvales</taxon>
        <taxon>Malvaceae</taxon>
        <taxon>Byttnerioideae</taxon>
        <taxon>Theobroma</taxon>
    </lineage>
</organism>
<reference evidence="1" key="1">
    <citation type="journal article" date="1997" name="Nucleic Acids Res.">
        <title>tRNAscan-SE: a program for improved detection of transfer RNA genes in genomic sequence.</title>
        <authorList>
            <person name="Lowe T.M."/>
            <person name="Eddy S.R."/>
        </authorList>
    </citation>
    <scope>NUCLEOTIDE SEQUENCE [LARGE SCALE GENOMIC DNA]</scope>
    <source>
        <strain evidence="1">r\B97-61/B2</strain>
    </source>
</reference>
<dbReference type="Proteomes" id="UP000694886">
    <property type="component" value="Chromosome 1"/>
</dbReference>
<dbReference type="GeneID" id="108661391"/>
<protein>
    <submittedName>
        <fullName evidence="2">Uncharacterized protein LOC108661391</fullName>
    </submittedName>
</protein>
<dbReference type="Pfam" id="PF14223">
    <property type="entry name" value="Retrotran_gag_2"/>
    <property type="match status" value="1"/>
</dbReference>
<dbReference type="Gramene" id="Tc01v2_t020030.1">
    <property type="protein sequence ID" value="Tc01v2_p020030.1"/>
    <property type="gene ID" value="Tc01v2_g020030"/>
</dbReference>
<dbReference type="AlphaFoldDB" id="A0AB32W412"/>
<name>A0AB32W412_THECC</name>
<dbReference type="RefSeq" id="XP_017973310.1">
    <property type="nucleotide sequence ID" value="XM_018117821.1"/>
</dbReference>
<accession>A0AB32W412</accession>